<dbReference type="PANTHER" id="PTHR43716:SF2">
    <property type="entry name" value="BLL6224 PROTEIN"/>
    <property type="match status" value="1"/>
</dbReference>
<reference evidence="6 7" key="1">
    <citation type="submission" date="2017-09" db="EMBL/GenBank/DDBJ databases">
        <title>Genomic, metabolic, and phenotypic characteristics of bacterial isolates from the natural microbiome of the model nematode Caenorhabditis elegans.</title>
        <authorList>
            <person name="Zimmermann J."/>
            <person name="Obeng N."/>
            <person name="Yang W."/>
            <person name="Obeng O."/>
            <person name="Kissoyan K."/>
            <person name="Pees B."/>
            <person name="Dirksen P."/>
            <person name="Hoppner M."/>
            <person name="Franke A."/>
            <person name="Rosenstiel P."/>
            <person name="Leippe M."/>
            <person name="Dierking K."/>
            <person name="Kaleta C."/>
            <person name="Schulenburg H."/>
        </authorList>
    </citation>
    <scope>NUCLEOTIDE SEQUENCE [LARGE SCALE GENOMIC DNA]</scope>
    <source>
        <strain evidence="6 7">MYb117</strain>
    </source>
</reference>
<dbReference type="RefSeq" id="WP_105695424.1">
    <property type="nucleotide sequence ID" value="NZ_CP159260.1"/>
</dbReference>
<dbReference type="InterPro" id="IPR016166">
    <property type="entry name" value="FAD-bd_PCMH"/>
</dbReference>
<accession>A0A2S9EY55</accession>
<dbReference type="SUPFAM" id="SSF56176">
    <property type="entry name" value="FAD-binding/transporter-associated domain-like"/>
    <property type="match status" value="1"/>
</dbReference>
<dbReference type="FunFam" id="1.10.45.10:FF:000001">
    <property type="entry name" value="D-lactate dehydrogenase mitochondrial"/>
    <property type="match status" value="1"/>
</dbReference>
<evidence type="ECO:0000256" key="2">
    <source>
        <dbReference type="ARBA" id="ARBA00008000"/>
    </source>
</evidence>
<dbReference type="GO" id="GO:0071949">
    <property type="term" value="F:FAD binding"/>
    <property type="evidence" value="ECO:0007669"/>
    <property type="project" value="InterPro"/>
</dbReference>
<comment type="caution">
    <text evidence="6">The sequence shown here is derived from an EMBL/GenBank/DDBJ whole genome shotgun (WGS) entry which is preliminary data.</text>
</comment>
<dbReference type="InterPro" id="IPR016171">
    <property type="entry name" value="Vanillyl_alc_oxidase_C-sub2"/>
</dbReference>
<dbReference type="Pfam" id="PF02913">
    <property type="entry name" value="FAD-oxidase_C"/>
    <property type="match status" value="1"/>
</dbReference>
<evidence type="ECO:0000256" key="3">
    <source>
        <dbReference type="ARBA" id="ARBA00022630"/>
    </source>
</evidence>
<dbReference type="InterPro" id="IPR004113">
    <property type="entry name" value="FAD-bd_oxidored_4_C"/>
</dbReference>
<dbReference type="Gene3D" id="3.30.70.2190">
    <property type="match status" value="1"/>
</dbReference>
<dbReference type="PROSITE" id="PS51387">
    <property type="entry name" value="FAD_PCMH"/>
    <property type="match status" value="1"/>
</dbReference>
<dbReference type="GO" id="GO:0022904">
    <property type="term" value="P:respiratory electron transport chain"/>
    <property type="evidence" value="ECO:0007669"/>
    <property type="project" value="TreeGrafter"/>
</dbReference>
<evidence type="ECO:0000256" key="4">
    <source>
        <dbReference type="ARBA" id="ARBA00022827"/>
    </source>
</evidence>
<dbReference type="InterPro" id="IPR036318">
    <property type="entry name" value="FAD-bd_PCMH-like_sf"/>
</dbReference>
<keyword evidence="3" id="KW-0285">Flavoprotein</keyword>
<dbReference type="SUPFAM" id="SSF55103">
    <property type="entry name" value="FAD-linked oxidases, C-terminal domain"/>
    <property type="match status" value="1"/>
</dbReference>
<organism evidence="6 7">
    <name type="scientific">Pseudomonas poae</name>
    <dbReference type="NCBI Taxonomy" id="200451"/>
    <lineage>
        <taxon>Bacteria</taxon>
        <taxon>Pseudomonadati</taxon>
        <taxon>Pseudomonadota</taxon>
        <taxon>Gammaproteobacteria</taxon>
        <taxon>Pseudomonadales</taxon>
        <taxon>Pseudomonadaceae</taxon>
        <taxon>Pseudomonas</taxon>
    </lineage>
</organism>
<dbReference type="InterPro" id="IPR006094">
    <property type="entry name" value="Oxid_FAD_bind_N"/>
</dbReference>
<dbReference type="Gene3D" id="3.30.70.2740">
    <property type="match status" value="1"/>
</dbReference>
<protein>
    <submittedName>
        <fullName evidence="6">Lactate dehydrogenase</fullName>
    </submittedName>
</protein>
<evidence type="ECO:0000256" key="1">
    <source>
        <dbReference type="ARBA" id="ARBA00001974"/>
    </source>
</evidence>
<dbReference type="InterPro" id="IPR051264">
    <property type="entry name" value="FAD-oxidored/transferase_4"/>
</dbReference>
<comment type="similarity">
    <text evidence="2">Belongs to the FAD-binding oxidoreductase/transferase type 4 family.</text>
</comment>
<evidence type="ECO:0000259" key="5">
    <source>
        <dbReference type="PROSITE" id="PS51387"/>
    </source>
</evidence>
<proteinExistence type="inferred from homology"/>
<dbReference type="InterPro" id="IPR016167">
    <property type="entry name" value="FAD-bd_PCMH_sub1"/>
</dbReference>
<dbReference type="EMBL" id="PCQL01000003">
    <property type="protein sequence ID" value="PRC21919.1"/>
    <property type="molecule type" value="Genomic_DNA"/>
</dbReference>
<dbReference type="InterPro" id="IPR016169">
    <property type="entry name" value="FAD-bd_PCMH_sub2"/>
</dbReference>
<gene>
    <name evidence="6" type="ORF">CQZ99_03755</name>
</gene>
<evidence type="ECO:0000313" key="6">
    <source>
        <dbReference type="EMBL" id="PRC21919.1"/>
    </source>
</evidence>
<feature type="domain" description="FAD-binding PCMH-type" evidence="5">
    <location>
        <begin position="37"/>
        <end position="218"/>
    </location>
</feature>
<dbReference type="AlphaFoldDB" id="A0A2S9EY55"/>
<dbReference type="Gene3D" id="3.30.465.10">
    <property type="match status" value="1"/>
</dbReference>
<evidence type="ECO:0000313" key="7">
    <source>
        <dbReference type="Proteomes" id="UP000238045"/>
    </source>
</evidence>
<dbReference type="Gene3D" id="1.10.45.10">
    <property type="entry name" value="Vanillyl-alcohol Oxidase, Chain A, domain 4"/>
    <property type="match status" value="1"/>
</dbReference>
<name>A0A2S9EY55_9PSED</name>
<dbReference type="Gene3D" id="3.30.43.10">
    <property type="entry name" value="Uridine Diphospho-n-acetylenolpyruvylglucosamine Reductase, domain 2"/>
    <property type="match status" value="1"/>
</dbReference>
<dbReference type="PANTHER" id="PTHR43716">
    <property type="entry name" value="D-2-HYDROXYGLUTARATE DEHYDROGENASE, MITOCHONDRIAL"/>
    <property type="match status" value="1"/>
</dbReference>
<comment type="cofactor">
    <cofactor evidence="1">
        <name>FAD</name>
        <dbReference type="ChEBI" id="CHEBI:57692"/>
    </cofactor>
</comment>
<keyword evidence="7" id="KW-1185">Reference proteome</keyword>
<sequence>MNEQLIIQGLQAIVGASGVVQAEFDMQAHLVDWRKRHHGQALCVVFPASTQHVSAVVRFCAEHDLRIFPQGGNTSVCGGSVPTEDGRNVVLNLARMNAIVSVNAADNSMTVEAGCILANIHDAAAAEDKLFPLSFGAEGSCQIGGCIATNAGGVNVIRYGNTRDLILGLEVVLPDGTIWNGLRTLRKNNSGYDLKHLFIGSEGTLGIVTGATLKLYPQPKAMVTAMLAVPDIHAAVAQGLTLQQAFPGSLIALEFISGSEYEIVLKHAPTVKRPLTTDPQCVVLIELSAATGTSDQLVDALSDCLEPSIEAGVIEDAVIASSEQQRQDLWLLRHSVTESNVHEGMGITHDIAVPIYRIPDFVDQAGAALAEHYPEARPVIVGHMGDGNLHYIAMFPHAAWADVADKKAFQHALSCRLYDIAAALDGTFSAEHGIGSLHVDEMGLYKPRAELQLMQGIKALLDPANRFNPGRVLPGTNSSL</sequence>
<keyword evidence="4" id="KW-0274">FAD</keyword>
<dbReference type="Proteomes" id="UP000238045">
    <property type="component" value="Unassembled WGS sequence"/>
</dbReference>
<dbReference type="GO" id="GO:0003824">
    <property type="term" value="F:catalytic activity"/>
    <property type="evidence" value="ECO:0007669"/>
    <property type="project" value="InterPro"/>
</dbReference>
<dbReference type="Pfam" id="PF01565">
    <property type="entry name" value="FAD_binding_4"/>
    <property type="match status" value="1"/>
</dbReference>
<dbReference type="InterPro" id="IPR016164">
    <property type="entry name" value="FAD-linked_Oxase-like_C"/>
</dbReference>